<sequence>MIFIFQTLLEQSFVEDLAQTYLNTLNLQSGLHQLIQNLTRNSQPQSTERQVSIHQVITKYITKRMKLLDQFQPFQLINNSLPISSELPLLNGTTDATNERYNVNMNLSIGMKTHQNSFIEQKDSLNINQSFIDEMKLLTGQQDIMDTGQMTNVFEEIIYVDEKLSTYIYPYNNLQYDFDASLTMASFVFDKMDSLDFYIDLNVNEKELELQKLLLMSTINLISQTIYLNIYTIGSEITLIFSGQGYNVEYNFIYTQIKISSKSVDIFQLISLFDNLYSNQNKTLVFILSKGIKCDIKENYYQEKLYYNTQFIFLNPKIVSIFKISQSTQPSLQQYIQQINKLQTIINKQDQYIILNLKLLQAKLIETNLSYEYKNLQQVKDYFISQIYQVLMNYIGKGYTITNLILTSQNQNNDMMLYLCKPVFHDQEFKGIIGMSISHAAIIDYLTAQFEEYINQNALLFINEQYVYDYQQILYLYRYSASNQQGDRPLVSLMDQQQIIKKYGYVWGYQYIHFSYSMPSLHNDQILINDQWLSNYMNSGLKSMDAKVTNRQLTKRMQIIKNLTKIQIIQEDSQKLYFSTYQSQLHNTSTQTDISDSRLTTVQSSQFFVDNLLKKKQFNINPDETELNKYNDCLYFKQQLKTDKCLNYYDNEIQVTIPWKALSFHKIENNVKINILTRTIRKDSRILKAIKSISVNQMIQAGQIQLALGVIFEVDKKLAWFIQLERFIYYQQKQYITQTFCVMIRVNMMHMCTKEFANQPFVSLYSIRTQNKRTFYQSQISIVPQNSYDRQITTCAGCYEFSNQLQIIYNPKYVESQISYSHCVNNMLYILQSRIMDQVTSKGYFDIAKRKSQQDFAQCFIDEQNILYVNQFSMFVAIPVQYSLKQPKFLVNYYNLLDATICQPQKFNEKLVRLLFKCGMTQIYYQMYGGQYCIRNQMINLTETKTCDYDGVIFEVQQITGSGIYLIKFLTPNYQQFLNDQQYSNCFNYINELNDYIIQLQHELKLVFEFPNQNNLFENLNNVSRPQTNVQEILNVHEQKRSGLVSALVWVSFVFIMLVFVSEN</sequence>
<reference evidence="3 4" key="2">
    <citation type="submission" date="2024-07" db="EMBL/GenBank/DDBJ databases">
        <authorList>
            <person name="Akdeniz Z."/>
        </authorList>
    </citation>
    <scope>NUCLEOTIDE SEQUENCE [LARGE SCALE GENOMIC DNA]</scope>
</reference>
<evidence type="ECO:0000313" key="2">
    <source>
        <dbReference type="EMBL" id="CAI9977161.1"/>
    </source>
</evidence>
<evidence type="ECO:0008006" key="5">
    <source>
        <dbReference type="Google" id="ProtNLM"/>
    </source>
</evidence>
<name>A0AA86RFQ6_9EUKA</name>
<reference evidence="2" key="1">
    <citation type="submission" date="2023-06" db="EMBL/GenBank/DDBJ databases">
        <authorList>
            <person name="Kurt Z."/>
        </authorList>
    </citation>
    <scope>NUCLEOTIDE SEQUENCE</scope>
</reference>
<dbReference type="Proteomes" id="UP001642409">
    <property type="component" value="Unassembled WGS sequence"/>
</dbReference>
<proteinExistence type="predicted"/>
<feature type="transmembrane region" description="Helical" evidence="1">
    <location>
        <begin position="1043"/>
        <end position="1061"/>
    </location>
</feature>
<comment type="caution">
    <text evidence="2">The sequence shown here is derived from an EMBL/GenBank/DDBJ whole genome shotgun (WGS) entry which is preliminary data.</text>
</comment>
<keyword evidence="4" id="KW-1185">Reference proteome</keyword>
<accession>A0AA86RFQ6</accession>
<evidence type="ECO:0000313" key="4">
    <source>
        <dbReference type="Proteomes" id="UP001642409"/>
    </source>
</evidence>
<keyword evidence="1" id="KW-0472">Membrane</keyword>
<keyword evidence="1" id="KW-0812">Transmembrane</keyword>
<keyword evidence="1" id="KW-1133">Transmembrane helix</keyword>
<dbReference type="AlphaFoldDB" id="A0AA86RFQ6"/>
<gene>
    <name evidence="3" type="ORF">HINF_LOCUS10243</name>
    <name evidence="2" type="ORF">HINF_LOCUS64806</name>
</gene>
<protein>
    <recommendedName>
        <fullName evidence="5">Transmembrane protein</fullName>
    </recommendedName>
</protein>
<dbReference type="EMBL" id="CAXDID020000022">
    <property type="protein sequence ID" value="CAL5988174.1"/>
    <property type="molecule type" value="Genomic_DNA"/>
</dbReference>
<evidence type="ECO:0000313" key="3">
    <source>
        <dbReference type="EMBL" id="CAL5988174.1"/>
    </source>
</evidence>
<dbReference type="EMBL" id="CATOUU010001177">
    <property type="protein sequence ID" value="CAI9977161.1"/>
    <property type="molecule type" value="Genomic_DNA"/>
</dbReference>
<organism evidence="2">
    <name type="scientific">Hexamita inflata</name>
    <dbReference type="NCBI Taxonomy" id="28002"/>
    <lineage>
        <taxon>Eukaryota</taxon>
        <taxon>Metamonada</taxon>
        <taxon>Diplomonadida</taxon>
        <taxon>Hexamitidae</taxon>
        <taxon>Hexamitinae</taxon>
        <taxon>Hexamita</taxon>
    </lineage>
</organism>
<evidence type="ECO:0000256" key="1">
    <source>
        <dbReference type="SAM" id="Phobius"/>
    </source>
</evidence>